<keyword evidence="2" id="KW-0808">Transferase</keyword>
<evidence type="ECO:0000256" key="1">
    <source>
        <dbReference type="ARBA" id="ARBA00022603"/>
    </source>
</evidence>
<dbReference type="PROSITE" id="PS51038">
    <property type="entry name" value="BAH"/>
    <property type="match status" value="1"/>
</dbReference>
<dbReference type="InterPro" id="IPR043151">
    <property type="entry name" value="BAH_sf"/>
</dbReference>
<proteinExistence type="predicted"/>
<dbReference type="PANTHER" id="PTHR10629:SF54">
    <property type="entry name" value="DNA METHYLTRANSFERASE DIM-2"/>
    <property type="match status" value="1"/>
</dbReference>
<accession>A0ABR3UDL6</accession>
<comment type="caution">
    <text evidence="6">The sequence shown here is derived from an EMBL/GenBank/DDBJ whole genome shotgun (WGS) entry which is preliminary data.</text>
</comment>
<feature type="compositionally biased region" description="Polar residues" evidence="4">
    <location>
        <begin position="1"/>
        <end position="10"/>
    </location>
</feature>
<gene>
    <name evidence="6" type="ORF">ACET3X_007504</name>
</gene>
<keyword evidence="1" id="KW-0489">Methyltransferase</keyword>
<dbReference type="Gene3D" id="3.40.50.150">
    <property type="entry name" value="Vaccinia Virus protein VP39"/>
    <property type="match status" value="1"/>
</dbReference>
<name>A0ABR3UDL6_9PLEO</name>
<evidence type="ECO:0000256" key="3">
    <source>
        <dbReference type="ARBA" id="ARBA00022691"/>
    </source>
</evidence>
<reference evidence="6 7" key="1">
    <citation type="submission" date="2024-09" db="EMBL/GenBank/DDBJ databases">
        <title>T2T genomes of carrot and Alternaria dauci and their utility for understanding host-pathogen interaction during carrot leaf blight disease.</title>
        <authorList>
            <person name="Liu W."/>
            <person name="Xu S."/>
            <person name="Ou C."/>
            <person name="Liu X."/>
            <person name="Zhuang F."/>
            <person name="Deng X.W."/>
        </authorList>
    </citation>
    <scope>NUCLEOTIDE SEQUENCE [LARGE SCALE GENOMIC DNA]</scope>
    <source>
        <strain evidence="6 7">A2016</strain>
    </source>
</reference>
<keyword evidence="3" id="KW-0949">S-adenosyl-L-methionine</keyword>
<dbReference type="InterPro" id="IPR029063">
    <property type="entry name" value="SAM-dependent_MTases_sf"/>
</dbReference>
<feature type="domain" description="BAH" evidence="5">
    <location>
        <begin position="363"/>
        <end position="484"/>
    </location>
</feature>
<dbReference type="PROSITE" id="PS00094">
    <property type="entry name" value="C5_MTASE_1"/>
    <property type="match status" value="1"/>
</dbReference>
<dbReference type="Proteomes" id="UP001578633">
    <property type="component" value="Chromosome 7"/>
</dbReference>
<dbReference type="Pfam" id="PF25423">
    <property type="entry name" value="DUF7893"/>
    <property type="match status" value="1"/>
</dbReference>
<dbReference type="InterPro" id="IPR001025">
    <property type="entry name" value="BAH_dom"/>
</dbReference>
<feature type="compositionally biased region" description="Basic and acidic residues" evidence="4">
    <location>
        <begin position="11"/>
        <end position="20"/>
    </location>
</feature>
<dbReference type="InterPro" id="IPR018117">
    <property type="entry name" value="C5_DNA_meth_AS"/>
</dbReference>
<dbReference type="PANTHER" id="PTHR10629">
    <property type="entry name" value="CYTOSINE-SPECIFIC METHYLTRANSFERASE"/>
    <property type="match status" value="1"/>
</dbReference>
<dbReference type="InterPro" id="IPR057215">
    <property type="entry name" value="DUF7893"/>
</dbReference>
<keyword evidence="7" id="KW-1185">Reference proteome</keyword>
<protein>
    <recommendedName>
        <fullName evidence="5">BAH domain-containing protein</fullName>
    </recommendedName>
</protein>
<evidence type="ECO:0000313" key="6">
    <source>
        <dbReference type="EMBL" id="KAL1794083.1"/>
    </source>
</evidence>
<dbReference type="Gene3D" id="2.30.30.490">
    <property type="match status" value="1"/>
</dbReference>
<evidence type="ECO:0000259" key="5">
    <source>
        <dbReference type="PROSITE" id="PS51038"/>
    </source>
</evidence>
<dbReference type="GeneID" id="96087826"/>
<dbReference type="InterPro" id="IPR050390">
    <property type="entry name" value="C5-Methyltransferase"/>
</dbReference>
<evidence type="ECO:0000256" key="2">
    <source>
        <dbReference type="ARBA" id="ARBA00022679"/>
    </source>
</evidence>
<organism evidence="6 7">
    <name type="scientific">Alternaria dauci</name>
    <dbReference type="NCBI Taxonomy" id="48095"/>
    <lineage>
        <taxon>Eukaryota</taxon>
        <taxon>Fungi</taxon>
        <taxon>Dikarya</taxon>
        <taxon>Ascomycota</taxon>
        <taxon>Pezizomycotina</taxon>
        <taxon>Dothideomycetes</taxon>
        <taxon>Pleosporomycetidae</taxon>
        <taxon>Pleosporales</taxon>
        <taxon>Pleosporineae</taxon>
        <taxon>Pleosporaceae</taxon>
        <taxon>Alternaria</taxon>
        <taxon>Alternaria sect. Porri</taxon>
    </lineage>
</organism>
<dbReference type="SUPFAM" id="SSF53335">
    <property type="entry name" value="S-adenosyl-L-methionine-dependent methyltransferases"/>
    <property type="match status" value="1"/>
</dbReference>
<evidence type="ECO:0000313" key="7">
    <source>
        <dbReference type="Proteomes" id="UP001578633"/>
    </source>
</evidence>
<feature type="region of interest" description="Disordered" evidence="4">
    <location>
        <begin position="1"/>
        <end position="28"/>
    </location>
</feature>
<dbReference type="RefSeq" id="XP_069304667.1">
    <property type="nucleotide sequence ID" value="XM_069453657.1"/>
</dbReference>
<dbReference type="EMBL" id="JBHGVX010000007">
    <property type="protein sequence ID" value="KAL1794083.1"/>
    <property type="molecule type" value="Genomic_DNA"/>
</dbReference>
<evidence type="ECO:0000256" key="4">
    <source>
        <dbReference type="SAM" id="MobiDB-lite"/>
    </source>
</evidence>
<sequence length="745" mass="84757">MLSTPNSPTRRQSEKSEHTRTRSQPTISLSATSDFARSHVANWSPPVPVTPESEALRNLKIEWNRQSHEQPFYDGRNSEKKLLIVDLQDFEIYRAPESEKRAYEMISLHYLEVPISKKLCFDGFFCLGETKHFVHAVPIQDSSVEGYGDPEIPSVTAYIQSTLASKDTVYDIWYRLKNPAPGYREFQVSFLWVAQLGKHVVDYLESHPAGSVGLHAFREDFYAWTAQRFAQSADFERWHSAFRHQTDFRVAVHAYVEYIYNQAFNLPNAKLLLAHPLWSELMAKGLTALEAEEEVNKHTVATPEVFYCFKDMYFGEQLRKRRPVDSIAIEQEHRKRKLGFAKRAPTRQTTTTRPNVCQPYGSSLVRVGDVVALTPDETDSTVWRNTDWDWLAYVQATELLENGAQKLFVLWIYRHHETNISIARYPYENEVFLSDNCNCTEGELLSSDIKGRYDVDWSPSTIDANHFFIRQTYITQESAFVSFKSSHKTCTCRKSKSEETHKRGDTVYMTRALDGNQILEPVVINRIDQANQTVTVRKLLRLKRDCKELAIKAGRVDLAPNELVLTDEYEQVVTSRIRRRCYIKFVSKSDIVNDRIPAAYNRGGAGDLWFLAMGIATKGQEKSLVFLRSLPTNFDKGPDIAFPQPLRGMSLFSGGGSLDRGLEEGGAVVFKTAVDFSKEAIHTQRANLKNPKAMCLFCGSVDDHFSAALKGDKPKLVPRVGEVDFIAAGCPCPGFSALQRNFLSQ</sequence>